<dbReference type="RefSeq" id="WP_165130808.1">
    <property type="nucleotide sequence ID" value="NZ_CP049249.1"/>
</dbReference>
<evidence type="ECO:0000313" key="2">
    <source>
        <dbReference type="EMBL" id="MBB4144931.1"/>
    </source>
</evidence>
<organism evidence="2 3">
    <name type="scientific">Rhizobium rhizoryzae</name>
    <dbReference type="NCBI Taxonomy" id="451876"/>
    <lineage>
        <taxon>Bacteria</taxon>
        <taxon>Pseudomonadati</taxon>
        <taxon>Pseudomonadota</taxon>
        <taxon>Alphaproteobacteria</taxon>
        <taxon>Hyphomicrobiales</taxon>
        <taxon>Rhizobiaceae</taxon>
        <taxon>Rhizobium/Agrobacterium group</taxon>
        <taxon>Rhizobium</taxon>
    </lineage>
</organism>
<evidence type="ECO:0008006" key="4">
    <source>
        <dbReference type="Google" id="ProtNLM"/>
    </source>
</evidence>
<dbReference type="AlphaFoldDB" id="A0A7W6LIF6"/>
<name>A0A7W6LIF6_9HYPH</name>
<evidence type="ECO:0000256" key="1">
    <source>
        <dbReference type="SAM" id="SignalP"/>
    </source>
</evidence>
<evidence type="ECO:0000313" key="3">
    <source>
        <dbReference type="Proteomes" id="UP000519897"/>
    </source>
</evidence>
<sequence length="299" mass="32912">MSKRHIFKCLALAALMSSSAVGAVKAAENGNTQYAPGSPQFYAGGIPPFPGLYFLSQTSYYASDRTNDSNGNEVPIKFKVNSLAETMRFLYISDLKIAGGDVWGQLVVPLVRLDLTLPFGRDKTFTLADMTATVGVAWHLDRANTFLVGLDVAMPTGPYSSSNLANVGLNHWSFQPTIGYHYLDPQGLEIGTTARLIFNTENESTDYRTGTEFVWDYAIGWNFDKWRVGAVGYYLQQLTDDKGPRAAADGHRGKGFAIGPSITYTFNPAMQISASWQHDIVAENRSQGDTIWLNFATKF</sequence>
<protein>
    <recommendedName>
        <fullName evidence="4">Transporter</fullName>
    </recommendedName>
</protein>
<feature type="chain" id="PRO_5030825067" description="Transporter" evidence="1">
    <location>
        <begin position="27"/>
        <end position="299"/>
    </location>
</feature>
<dbReference type="Pfam" id="PF13557">
    <property type="entry name" value="Phenol_MetA_deg"/>
    <property type="match status" value="1"/>
</dbReference>
<keyword evidence="1" id="KW-0732">Signal</keyword>
<dbReference type="Proteomes" id="UP000519897">
    <property type="component" value="Unassembled WGS sequence"/>
</dbReference>
<proteinExistence type="predicted"/>
<gene>
    <name evidence="2" type="ORF">GGQ72_003493</name>
</gene>
<dbReference type="InterPro" id="IPR025737">
    <property type="entry name" value="FApF"/>
</dbReference>
<reference evidence="2 3" key="1">
    <citation type="submission" date="2020-08" db="EMBL/GenBank/DDBJ databases">
        <title>Genomic Encyclopedia of Type Strains, Phase IV (KMG-IV): sequencing the most valuable type-strain genomes for metagenomic binning, comparative biology and taxonomic classification.</title>
        <authorList>
            <person name="Goeker M."/>
        </authorList>
    </citation>
    <scope>NUCLEOTIDE SEQUENCE [LARGE SCALE GENOMIC DNA]</scope>
    <source>
        <strain evidence="2 3">DSM 29514</strain>
    </source>
</reference>
<comment type="caution">
    <text evidence="2">The sequence shown here is derived from an EMBL/GenBank/DDBJ whole genome shotgun (WGS) entry which is preliminary data.</text>
</comment>
<accession>A0A7W6LIF6</accession>
<keyword evidence="3" id="KW-1185">Reference proteome</keyword>
<feature type="signal peptide" evidence="1">
    <location>
        <begin position="1"/>
        <end position="26"/>
    </location>
</feature>
<dbReference type="EMBL" id="JACIEC010000005">
    <property type="protein sequence ID" value="MBB4144931.1"/>
    <property type="molecule type" value="Genomic_DNA"/>
</dbReference>